<dbReference type="Proteomes" id="UP000007392">
    <property type="component" value="Chromosome"/>
</dbReference>
<organism evidence="2 3">
    <name type="scientific">Paenibacillus mucilaginosus K02</name>
    <dbReference type="NCBI Taxonomy" id="997761"/>
    <lineage>
        <taxon>Bacteria</taxon>
        <taxon>Bacillati</taxon>
        <taxon>Bacillota</taxon>
        <taxon>Bacilli</taxon>
        <taxon>Bacillales</taxon>
        <taxon>Paenibacillaceae</taxon>
        <taxon>Paenibacillus</taxon>
    </lineage>
</organism>
<reference evidence="2 3" key="1">
    <citation type="submission" date="2013-06" db="EMBL/GenBank/DDBJ databases">
        <title>Complete genome sequence of Paenibacillus mucilaginosus K02.</title>
        <authorList>
            <person name="Xiao B."/>
            <person name="Sun L."/>
            <person name="Xiao L."/>
            <person name="Lian B."/>
        </authorList>
    </citation>
    <scope>NUCLEOTIDE SEQUENCE [LARGE SCALE GENOMIC DNA]</scope>
    <source>
        <strain evidence="2 3">K02</strain>
    </source>
</reference>
<feature type="transmembrane region" description="Helical" evidence="1">
    <location>
        <begin position="30"/>
        <end position="48"/>
    </location>
</feature>
<dbReference type="EMBL" id="CP003422">
    <property type="protein sequence ID" value="AFH65444.2"/>
    <property type="molecule type" value="Genomic_DNA"/>
</dbReference>
<feature type="transmembrane region" description="Helical" evidence="1">
    <location>
        <begin position="121"/>
        <end position="142"/>
    </location>
</feature>
<protein>
    <recommendedName>
        <fullName evidence="4">HPP family protein</fullName>
    </recommendedName>
</protein>
<evidence type="ECO:0000313" key="3">
    <source>
        <dbReference type="Proteomes" id="UP000007392"/>
    </source>
</evidence>
<dbReference type="AlphaFoldDB" id="I0BSU7"/>
<gene>
    <name evidence="2" type="ORF">B2K_32870</name>
</gene>
<evidence type="ECO:0008006" key="4">
    <source>
        <dbReference type="Google" id="ProtNLM"/>
    </source>
</evidence>
<keyword evidence="1" id="KW-0472">Membrane</keyword>
<name>I0BSU7_9BACL</name>
<dbReference type="KEGG" id="pmw:B2K_32870"/>
<dbReference type="OrthoDB" id="2663140at2"/>
<feature type="transmembrane region" description="Helical" evidence="1">
    <location>
        <begin position="54"/>
        <end position="80"/>
    </location>
</feature>
<evidence type="ECO:0000313" key="2">
    <source>
        <dbReference type="EMBL" id="AFH65444.2"/>
    </source>
</evidence>
<dbReference type="RefSeq" id="WP_016362987.1">
    <property type="nucleotide sequence ID" value="NC_017672.3"/>
</dbReference>
<sequence>MDHVKTITISLYLFVIYYISGHIPALKPLFYPTLGAFSYLFVSRAFAVKDLLKLIAGATTASLLGSCFYFSHAGGVAFLCTSLVTIWMIRKFHLNAPPILAVALIPYFAQPAQWWTAPVSVVSSLTGLVLLLLLMETAAAGASGAIKKLRRGGTPAPEQFNEGA</sequence>
<feature type="transmembrane region" description="Helical" evidence="1">
    <location>
        <begin position="6"/>
        <end position="23"/>
    </location>
</feature>
<evidence type="ECO:0000256" key="1">
    <source>
        <dbReference type="SAM" id="Phobius"/>
    </source>
</evidence>
<dbReference type="HOGENOM" id="CLU_1617367_0_0_9"/>
<proteinExistence type="predicted"/>
<keyword evidence="1" id="KW-0812">Transmembrane</keyword>
<keyword evidence="1" id="KW-1133">Transmembrane helix</keyword>
<accession>I0BSU7</accession>